<proteinExistence type="predicted"/>
<reference evidence="2 3" key="1">
    <citation type="journal article" date="2009" name="PLoS Genet.">
        <title>Adaptations to submarine hydrothermal environments exemplified by the genome of Nautilia profundicola.</title>
        <authorList>
            <person name="Campbell B.J."/>
            <person name="Smith J.L."/>
            <person name="Hanson T.E."/>
            <person name="Klotz M.G."/>
            <person name="Stein L.Y."/>
            <person name="Lee C.K."/>
            <person name="Wu D."/>
            <person name="Robinson J.M."/>
            <person name="Khouri H.M."/>
            <person name="Eisen J.A."/>
            <person name="Cary S.C."/>
        </authorList>
    </citation>
    <scope>NUCLEOTIDE SEQUENCE [LARGE SCALE GENOMIC DNA]</scope>
    <source>
        <strain evidence="3">ATCC BAA-1463 / DSM 18972 / AmH</strain>
    </source>
</reference>
<dbReference type="InterPro" id="IPR050126">
    <property type="entry name" value="Ap4A_hydrolase"/>
</dbReference>
<dbReference type="STRING" id="598659.NAMH_1028"/>
<dbReference type="Proteomes" id="UP000000448">
    <property type="component" value="Chromosome"/>
</dbReference>
<gene>
    <name evidence="2" type="ordered locus">NAMH_1028</name>
</gene>
<dbReference type="GO" id="GO:0016791">
    <property type="term" value="F:phosphatase activity"/>
    <property type="evidence" value="ECO:0007669"/>
    <property type="project" value="TreeGrafter"/>
</dbReference>
<dbReference type="Gene3D" id="3.60.21.10">
    <property type="match status" value="1"/>
</dbReference>
<protein>
    <submittedName>
        <fullName evidence="2">Protein phosphatase</fullName>
    </submittedName>
</protein>
<evidence type="ECO:0000259" key="1">
    <source>
        <dbReference type="Pfam" id="PF00149"/>
    </source>
</evidence>
<dbReference type="Pfam" id="PF00149">
    <property type="entry name" value="Metallophos"/>
    <property type="match status" value="1"/>
</dbReference>
<evidence type="ECO:0000313" key="3">
    <source>
        <dbReference type="Proteomes" id="UP000000448"/>
    </source>
</evidence>
<dbReference type="GO" id="GO:0005737">
    <property type="term" value="C:cytoplasm"/>
    <property type="evidence" value="ECO:0007669"/>
    <property type="project" value="TreeGrafter"/>
</dbReference>
<dbReference type="PANTHER" id="PTHR42850:SF4">
    <property type="entry name" value="ZINC-DEPENDENT ENDOPOLYPHOSPHATASE"/>
    <property type="match status" value="1"/>
</dbReference>
<dbReference type="OrthoDB" id="9807890at2"/>
<accession>B9L9W9</accession>
<dbReference type="PANTHER" id="PTHR42850">
    <property type="entry name" value="METALLOPHOSPHOESTERASE"/>
    <property type="match status" value="1"/>
</dbReference>
<dbReference type="KEGG" id="nam:NAMH_1028"/>
<evidence type="ECO:0000313" key="2">
    <source>
        <dbReference type="EMBL" id="ACM92295.1"/>
    </source>
</evidence>
<keyword evidence="3" id="KW-1185">Reference proteome</keyword>
<organism evidence="2 3">
    <name type="scientific">Nautilia profundicola (strain ATCC BAA-1463 / DSM 18972 / AmH)</name>
    <dbReference type="NCBI Taxonomy" id="598659"/>
    <lineage>
        <taxon>Bacteria</taxon>
        <taxon>Pseudomonadati</taxon>
        <taxon>Campylobacterota</taxon>
        <taxon>Epsilonproteobacteria</taxon>
        <taxon>Nautiliales</taxon>
        <taxon>Nautiliaceae</taxon>
        <taxon>Nautilia</taxon>
    </lineage>
</organism>
<dbReference type="eggNOG" id="COG0639">
    <property type="taxonomic scope" value="Bacteria"/>
</dbReference>
<dbReference type="AlphaFoldDB" id="B9L9W9"/>
<name>B9L9W9_NAUPA</name>
<dbReference type="EMBL" id="CP001279">
    <property type="protein sequence ID" value="ACM92295.1"/>
    <property type="molecule type" value="Genomic_DNA"/>
</dbReference>
<dbReference type="RefSeq" id="WP_012663667.1">
    <property type="nucleotide sequence ID" value="NC_012115.1"/>
</dbReference>
<sequence>MTYVIYGDIHGCLEEWEDLRSLIPKNSFEICVGDILDKGPYAVEALRYAQKNRIFSIMGNHEYKHLRKHWGRNVILDDDQQRIYPQLKKEDFEYIESMPFFLKMNHLTVIHAGISNKLYLNNPKLNLMTLLLFMRDVDEEGKFLPLNHNNPNASFWADVYNGHEGFIVYGHSPFQEPYIKRNSIGIDTGCVYGNKLSAVVIPNTLKPWENEIIQVNARQKYAEPHVPLR</sequence>
<dbReference type="InterPro" id="IPR029052">
    <property type="entry name" value="Metallo-depent_PP-like"/>
</dbReference>
<dbReference type="SUPFAM" id="SSF56300">
    <property type="entry name" value="Metallo-dependent phosphatases"/>
    <property type="match status" value="1"/>
</dbReference>
<dbReference type="HOGENOM" id="CLU_023125_4_0_7"/>
<dbReference type="InterPro" id="IPR004843">
    <property type="entry name" value="Calcineurin-like_PHP"/>
</dbReference>
<feature type="domain" description="Calcineurin-like phosphoesterase" evidence="1">
    <location>
        <begin position="1"/>
        <end position="175"/>
    </location>
</feature>